<comment type="caution">
    <text evidence="2">The sequence shown here is derived from an EMBL/GenBank/DDBJ whole genome shotgun (WGS) entry which is preliminary data.</text>
</comment>
<dbReference type="Proteomes" id="UP000287651">
    <property type="component" value="Unassembled WGS sequence"/>
</dbReference>
<dbReference type="EMBL" id="AMZH03013112">
    <property type="protein sequence ID" value="RRT49801.1"/>
    <property type="molecule type" value="Genomic_DNA"/>
</dbReference>
<evidence type="ECO:0000256" key="1">
    <source>
        <dbReference type="SAM" id="MobiDB-lite"/>
    </source>
</evidence>
<evidence type="ECO:0000313" key="3">
    <source>
        <dbReference type="Proteomes" id="UP000287651"/>
    </source>
</evidence>
<accession>A0A426YDI3</accession>
<organism evidence="2 3">
    <name type="scientific">Ensete ventricosum</name>
    <name type="common">Abyssinian banana</name>
    <name type="synonym">Musa ensete</name>
    <dbReference type="NCBI Taxonomy" id="4639"/>
    <lineage>
        <taxon>Eukaryota</taxon>
        <taxon>Viridiplantae</taxon>
        <taxon>Streptophyta</taxon>
        <taxon>Embryophyta</taxon>
        <taxon>Tracheophyta</taxon>
        <taxon>Spermatophyta</taxon>
        <taxon>Magnoliopsida</taxon>
        <taxon>Liliopsida</taxon>
        <taxon>Zingiberales</taxon>
        <taxon>Musaceae</taxon>
        <taxon>Ensete</taxon>
    </lineage>
</organism>
<proteinExistence type="predicted"/>
<gene>
    <name evidence="2" type="ORF">B296_00021571</name>
</gene>
<feature type="compositionally biased region" description="Basic and acidic residues" evidence="1">
    <location>
        <begin position="40"/>
        <end position="64"/>
    </location>
</feature>
<protein>
    <submittedName>
        <fullName evidence="2">Uncharacterized protein</fullName>
    </submittedName>
</protein>
<evidence type="ECO:0000313" key="2">
    <source>
        <dbReference type="EMBL" id="RRT49801.1"/>
    </source>
</evidence>
<feature type="non-terminal residue" evidence="2">
    <location>
        <position position="1"/>
    </location>
</feature>
<reference evidence="2 3" key="1">
    <citation type="journal article" date="2014" name="Agronomy (Basel)">
        <title>A Draft Genome Sequence for Ensete ventricosum, the Drought-Tolerant Tree Against Hunger.</title>
        <authorList>
            <person name="Harrison J."/>
            <person name="Moore K.A."/>
            <person name="Paszkiewicz K."/>
            <person name="Jones T."/>
            <person name="Grant M."/>
            <person name="Ambacheew D."/>
            <person name="Muzemil S."/>
            <person name="Studholme D.J."/>
        </authorList>
    </citation>
    <scope>NUCLEOTIDE SEQUENCE [LARGE SCALE GENOMIC DNA]</scope>
</reference>
<name>A0A426YDI3_ENSVE</name>
<dbReference type="AlphaFoldDB" id="A0A426YDI3"/>
<feature type="region of interest" description="Disordered" evidence="1">
    <location>
        <begin position="31"/>
        <end position="64"/>
    </location>
</feature>
<sequence>FEVTQPELLNMLKEAESTIKKEKLVLYGETTKKRKANKTLKKDKGKERSDKTKIAKKDPTKDKG</sequence>